<comment type="caution">
    <text evidence="1">The sequence shown here is derived from an EMBL/GenBank/DDBJ whole genome shotgun (WGS) entry which is preliminary data.</text>
</comment>
<protein>
    <submittedName>
        <fullName evidence="1">Uncharacterized protein</fullName>
    </submittedName>
</protein>
<dbReference type="Proteomes" id="UP001159405">
    <property type="component" value="Unassembled WGS sequence"/>
</dbReference>
<evidence type="ECO:0000313" key="1">
    <source>
        <dbReference type="EMBL" id="CAH3133691.1"/>
    </source>
</evidence>
<reference evidence="1 2" key="1">
    <citation type="submission" date="2022-05" db="EMBL/GenBank/DDBJ databases">
        <authorList>
            <consortium name="Genoscope - CEA"/>
            <person name="William W."/>
        </authorList>
    </citation>
    <scope>NUCLEOTIDE SEQUENCE [LARGE SCALE GENOMIC DNA]</scope>
</reference>
<dbReference type="EMBL" id="CALNXK010000053">
    <property type="protein sequence ID" value="CAH3133691.1"/>
    <property type="molecule type" value="Genomic_DNA"/>
</dbReference>
<sequence length="183" mass="20284">MLACKSFKKSSMNLCDTLATLARRLFTEFVDPLTIQPILASRLFPRDKGNGDVRQIGVGEVIRRIIGKCVTKVTKQDIIEPSGSLQVCVGFESGSEAAIHAIHNIFEADNTDAVLLIDSSNAFNSLNRAAALHNVRISCPTTTYAINFYREPARLVYHWGKGTEIRRSTLECLYVRKAVLVRG</sequence>
<proteinExistence type="predicted"/>
<organism evidence="1 2">
    <name type="scientific">Porites lobata</name>
    <dbReference type="NCBI Taxonomy" id="104759"/>
    <lineage>
        <taxon>Eukaryota</taxon>
        <taxon>Metazoa</taxon>
        <taxon>Cnidaria</taxon>
        <taxon>Anthozoa</taxon>
        <taxon>Hexacorallia</taxon>
        <taxon>Scleractinia</taxon>
        <taxon>Fungiina</taxon>
        <taxon>Poritidae</taxon>
        <taxon>Porites</taxon>
    </lineage>
</organism>
<accession>A0ABN8P4N7</accession>
<gene>
    <name evidence="1" type="ORF">PLOB_00036993</name>
</gene>
<keyword evidence="2" id="KW-1185">Reference proteome</keyword>
<evidence type="ECO:0000313" key="2">
    <source>
        <dbReference type="Proteomes" id="UP001159405"/>
    </source>
</evidence>
<name>A0ABN8P4N7_9CNID</name>